<dbReference type="EMBL" id="BMAW01034015">
    <property type="protein sequence ID" value="GFU33135.1"/>
    <property type="molecule type" value="Genomic_DNA"/>
</dbReference>
<comment type="caution">
    <text evidence="2">The sequence shown here is derived from an EMBL/GenBank/DDBJ whole genome shotgun (WGS) entry which is preliminary data.</text>
</comment>
<feature type="region of interest" description="Disordered" evidence="1">
    <location>
        <begin position="125"/>
        <end position="150"/>
    </location>
</feature>
<evidence type="ECO:0000313" key="2">
    <source>
        <dbReference type="EMBL" id="GFU33135.1"/>
    </source>
</evidence>
<gene>
    <name evidence="2" type="ORF">NPIL_512451</name>
</gene>
<accession>A0A8X6QLM7</accession>
<protein>
    <submittedName>
        <fullName evidence="2">Uncharacterized protein</fullName>
    </submittedName>
</protein>
<reference evidence="2" key="1">
    <citation type="submission" date="2020-08" db="EMBL/GenBank/DDBJ databases">
        <title>Multicomponent nature underlies the extraordinary mechanical properties of spider dragline silk.</title>
        <authorList>
            <person name="Kono N."/>
            <person name="Nakamura H."/>
            <person name="Mori M."/>
            <person name="Yoshida Y."/>
            <person name="Ohtoshi R."/>
            <person name="Malay A.D."/>
            <person name="Moran D.A.P."/>
            <person name="Tomita M."/>
            <person name="Numata K."/>
            <person name="Arakawa K."/>
        </authorList>
    </citation>
    <scope>NUCLEOTIDE SEQUENCE</scope>
</reference>
<proteinExistence type="predicted"/>
<evidence type="ECO:0000313" key="3">
    <source>
        <dbReference type="Proteomes" id="UP000887013"/>
    </source>
</evidence>
<dbReference type="AlphaFoldDB" id="A0A8X6QLM7"/>
<sequence length="163" mass="18397">MVKIVSLISKARAGLWHRVVEHGDRCLKRAQTRPTRQRPGHNARAEQLARYRKVRKLSAMALFGAVATAPTALQVQRSSTASIRLMLCVEVEIEDLKNELLDFISLAQPNLKDYEDITTINAESNEEDGYNSRGKHAGRCREWSSDRRKKGKDAEFYIAVGTS</sequence>
<name>A0A8X6QLM7_NEPPI</name>
<keyword evidence="3" id="KW-1185">Reference proteome</keyword>
<organism evidence="2 3">
    <name type="scientific">Nephila pilipes</name>
    <name type="common">Giant wood spider</name>
    <name type="synonym">Nephila maculata</name>
    <dbReference type="NCBI Taxonomy" id="299642"/>
    <lineage>
        <taxon>Eukaryota</taxon>
        <taxon>Metazoa</taxon>
        <taxon>Ecdysozoa</taxon>
        <taxon>Arthropoda</taxon>
        <taxon>Chelicerata</taxon>
        <taxon>Arachnida</taxon>
        <taxon>Araneae</taxon>
        <taxon>Araneomorphae</taxon>
        <taxon>Entelegynae</taxon>
        <taxon>Araneoidea</taxon>
        <taxon>Nephilidae</taxon>
        <taxon>Nephila</taxon>
    </lineage>
</organism>
<dbReference type="Proteomes" id="UP000887013">
    <property type="component" value="Unassembled WGS sequence"/>
</dbReference>
<evidence type="ECO:0000256" key="1">
    <source>
        <dbReference type="SAM" id="MobiDB-lite"/>
    </source>
</evidence>